<keyword evidence="3" id="KW-1185">Reference proteome</keyword>
<dbReference type="Proteomes" id="UP000315471">
    <property type="component" value="Unassembled WGS sequence"/>
</dbReference>
<feature type="transmembrane region" description="Helical" evidence="1">
    <location>
        <begin position="61"/>
        <end position="81"/>
    </location>
</feature>
<feature type="transmembrane region" description="Helical" evidence="1">
    <location>
        <begin position="123"/>
        <end position="142"/>
    </location>
</feature>
<keyword evidence="1" id="KW-1133">Transmembrane helix</keyword>
<comment type="caution">
    <text evidence="2">The sequence shown here is derived from an EMBL/GenBank/DDBJ whole genome shotgun (WGS) entry which is preliminary data.</text>
</comment>
<dbReference type="RefSeq" id="WP_146602677.1">
    <property type="nucleotide sequence ID" value="NZ_SJPY01000012.1"/>
</dbReference>
<evidence type="ECO:0000256" key="1">
    <source>
        <dbReference type="SAM" id="Phobius"/>
    </source>
</evidence>
<dbReference type="OrthoDB" id="291594at2"/>
<feature type="transmembrane region" description="Helical" evidence="1">
    <location>
        <begin position="88"/>
        <end position="108"/>
    </location>
</feature>
<dbReference type="EMBL" id="SJPY01000012">
    <property type="protein sequence ID" value="TWU34142.1"/>
    <property type="molecule type" value="Genomic_DNA"/>
</dbReference>
<proteinExistence type="predicted"/>
<evidence type="ECO:0008006" key="4">
    <source>
        <dbReference type="Google" id="ProtNLM"/>
    </source>
</evidence>
<accession>A0A5C6DBB0</accession>
<evidence type="ECO:0000313" key="2">
    <source>
        <dbReference type="EMBL" id="TWU34142.1"/>
    </source>
</evidence>
<keyword evidence="1" id="KW-0472">Membrane</keyword>
<protein>
    <recommendedName>
        <fullName evidence="4">Peptidase family M50</fullName>
    </recommendedName>
</protein>
<evidence type="ECO:0000313" key="3">
    <source>
        <dbReference type="Proteomes" id="UP000315471"/>
    </source>
</evidence>
<name>A0A5C6DBB0_9BACT</name>
<keyword evidence="1" id="KW-0812">Transmembrane</keyword>
<gene>
    <name evidence="2" type="ORF">Q31b_56130</name>
</gene>
<reference evidence="2 3" key="1">
    <citation type="submission" date="2019-02" db="EMBL/GenBank/DDBJ databases">
        <title>Deep-cultivation of Planctomycetes and their phenomic and genomic characterization uncovers novel biology.</title>
        <authorList>
            <person name="Wiegand S."/>
            <person name="Jogler M."/>
            <person name="Boedeker C."/>
            <person name="Pinto D."/>
            <person name="Vollmers J."/>
            <person name="Rivas-Marin E."/>
            <person name="Kohn T."/>
            <person name="Peeters S.H."/>
            <person name="Heuer A."/>
            <person name="Rast P."/>
            <person name="Oberbeckmann S."/>
            <person name="Bunk B."/>
            <person name="Jeske O."/>
            <person name="Meyerdierks A."/>
            <person name="Storesund J.E."/>
            <person name="Kallscheuer N."/>
            <person name="Luecker S."/>
            <person name="Lage O.M."/>
            <person name="Pohl T."/>
            <person name="Merkel B.J."/>
            <person name="Hornburger P."/>
            <person name="Mueller R.-W."/>
            <person name="Bruemmer F."/>
            <person name="Labrenz M."/>
            <person name="Spormann A.M."/>
            <person name="Op Den Camp H."/>
            <person name="Overmann J."/>
            <person name="Amann R."/>
            <person name="Jetten M.S.M."/>
            <person name="Mascher T."/>
            <person name="Medema M.H."/>
            <person name="Devos D.P."/>
            <person name="Kaster A.-K."/>
            <person name="Ovreas L."/>
            <person name="Rohde M."/>
            <person name="Galperin M.Y."/>
            <person name="Jogler C."/>
        </authorList>
    </citation>
    <scope>NUCLEOTIDE SEQUENCE [LARGE SCALE GENOMIC DNA]</scope>
    <source>
        <strain evidence="2 3">Q31b</strain>
    </source>
</reference>
<organism evidence="2 3">
    <name type="scientific">Novipirellula aureliae</name>
    <dbReference type="NCBI Taxonomy" id="2527966"/>
    <lineage>
        <taxon>Bacteria</taxon>
        <taxon>Pseudomonadati</taxon>
        <taxon>Planctomycetota</taxon>
        <taxon>Planctomycetia</taxon>
        <taxon>Pirellulales</taxon>
        <taxon>Pirellulaceae</taxon>
        <taxon>Novipirellula</taxon>
    </lineage>
</organism>
<sequence length="156" mass="17699">MLKRLLQFIMLLVASWTVMTLTHEVGHLIGGKLGGAALREFDLAPWRLPYSLHSPDPHPQLTLWAGPLLGVILPLTVAAVVRHWTVWFIADFCLLANGVYLALAWWMGDRFLDTPRMLDANVHPVWIATYCVLTIGIGYAWFRRDCKNMFADVEVN</sequence>
<dbReference type="AlphaFoldDB" id="A0A5C6DBB0"/>